<evidence type="ECO:0000313" key="3">
    <source>
        <dbReference type="EMBL" id="SFL95973.1"/>
    </source>
</evidence>
<dbReference type="SMART" id="SM00470">
    <property type="entry name" value="ParB"/>
    <property type="match status" value="1"/>
</dbReference>
<dbReference type="RefSeq" id="WP_425443750.1">
    <property type="nucleotide sequence ID" value="NZ_FOSG01000034.1"/>
</dbReference>
<dbReference type="AlphaFoldDB" id="A0A1I4LYQ0"/>
<name>A0A1I4LYQ0_9ACTN</name>
<dbReference type="SUPFAM" id="SSF110849">
    <property type="entry name" value="ParB/Sulfiredoxin"/>
    <property type="match status" value="1"/>
</dbReference>
<keyword evidence="4" id="KW-1185">Reference proteome</keyword>
<feature type="region of interest" description="Disordered" evidence="1">
    <location>
        <begin position="1"/>
        <end position="61"/>
    </location>
</feature>
<dbReference type="InterPro" id="IPR036086">
    <property type="entry name" value="ParB/Sulfiredoxin_sf"/>
</dbReference>
<gene>
    <name evidence="3" type="ORF">SAMN05192584_13413</name>
</gene>
<evidence type="ECO:0000256" key="1">
    <source>
        <dbReference type="SAM" id="MobiDB-lite"/>
    </source>
</evidence>
<accession>A0A1I4LYQ0</accession>
<evidence type="ECO:0000259" key="2">
    <source>
        <dbReference type="SMART" id="SM00470"/>
    </source>
</evidence>
<dbReference type="CDD" id="cd16387">
    <property type="entry name" value="ParB_N_Srx"/>
    <property type="match status" value="1"/>
</dbReference>
<feature type="compositionally biased region" description="Basic and acidic residues" evidence="1">
    <location>
        <begin position="51"/>
        <end position="61"/>
    </location>
</feature>
<feature type="domain" description="ParB-like N-terminal" evidence="2">
    <location>
        <begin position="40"/>
        <end position="124"/>
    </location>
</feature>
<sequence>MSAEAMLPQKPAGCRAGQAPGRSSEGQAPELPGPPLSEVEKVPIALLRPADSPRKQGTDSRHVSLLAESDAVLPPIVVHRGTMRIIDGMHRRQAAVLRGESHVAVRYFEGSEQDAFAFAVKVNTTHGLPLSAEERSAAAKRLLGSHPQWSDRAVAAVAGVSAKTVRSLRRDTASASPVSRVGRDGRARPVSTADGRLRAREMMEKNPQASLRTVARKAGVSPSTVRDVRERLRRGEHVVPQNQRPKSEDRMDELSTTLPAKSVEQPAVTVWSLTKDPSLRLTEDGRRLLRLLIAHRLPEQRWEELVATVPPHAATAVSEAARGCAHAWNAFADRLSAHHGESPREKKG</sequence>
<reference evidence="4" key="1">
    <citation type="submission" date="2016-10" db="EMBL/GenBank/DDBJ databases">
        <authorList>
            <person name="Varghese N."/>
            <person name="Submissions S."/>
        </authorList>
    </citation>
    <scope>NUCLEOTIDE SEQUENCE [LARGE SCALE GENOMIC DNA]</scope>
    <source>
        <strain evidence="4">PL19</strain>
    </source>
</reference>
<dbReference type="Gene3D" id="3.90.1530.10">
    <property type="entry name" value="Conserved hypothetical protein from pyrococcus furiosus pfu- 392566-001, ParB domain"/>
    <property type="match status" value="1"/>
</dbReference>
<dbReference type="EMBL" id="FOSG01000034">
    <property type="protein sequence ID" value="SFL95973.1"/>
    <property type="molecule type" value="Genomic_DNA"/>
</dbReference>
<dbReference type="Proteomes" id="UP000198928">
    <property type="component" value="Unassembled WGS sequence"/>
</dbReference>
<protein>
    <submittedName>
        <fullName evidence="3">Chromosome segregation protein Spo0J, contains ParB-like nuclease domain</fullName>
    </submittedName>
</protein>
<dbReference type="InterPro" id="IPR003115">
    <property type="entry name" value="ParB_N"/>
</dbReference>
<feature type="region of interest" description="Disordered" evidence="1">
    <location>
        <begin position="171"/>
        <end position="191"/>
    </location>
</feature>
<evidence type="ECO:0000313" key="4">
    <source>
        <dbReference type="Proteomes" id="UP000198928"/>
    </source>
</evidence>
<proteinExistence type="predicted"/>
<organism evidence="3 4">
    <name type="scientific">Streptomyces pini</name>
    <dbReference type="NCBI Taxonomy" id="1520580"/>
    <lineage>
        <taxon>Bacteria</taxon>
        <taxon>Bacillati</taxon>
        <taxon>Actinomycetota</taxon>
        <taxon>Actinomycetes</taxon>
        <taxon>Kitasatosporales</taxon>
        <taxon>Streptomycetaceae</taxon>
        <taxon>Streptomyces</taxon>
    </lineage>
</organism>